<dbReference type="SUPFAM" id="SSF53335">
    <property type="entry name" value="S-adenosyl-L-methionine-dependent methyltransferases"/>
    <property type="match status" value="1"/>
</dbReference>
<comment type="caution">
    <text evidence="2">The sequence shown here is derived from an EMBL/GenBank/DDBJ whole genome shotgun (WGS) entry which is preliminary data.</text>
</comment>
<feature type="domain" description="Methyltransferase" evidence="1">
    <location>
        <begin position="59"/>
        <end position="155"/>
    </location>
</feature>
<reference evidence="2 3" key="1">
    <citation type="submission" date="2018-10" db="EMBL/GenBank/DDBJ databases">
        <title>Isolation from soil.</title>
        <authorList>
            <person name="Hu J."/>
        </authorList>
    </citation>
    <scope>NUCLEOTIDE SEQUENCE [LARGE SCALE GENOMIC DNA]</scope>
    <source>
        <strain evidence="2 3">NEAU-Ht49</strain>
    </source>
</reference>
<dbReference type="CDD" id="cd02440">
    <property type="entry name" value="AdoMet_MTases"/>
    <property type="match status" value="1"/>
</dbReference>
<dbReference type="PANTHER" id="PTHR43591">
    <property type="entry name" value="METHYLTRANSFERASE"/>
    <property type="match status" value="1"/>
</dbReference>
<dbReference type="InterPro" id="IPR029063">
    <property type="entry name" value="SAM-dependent_MTases_sf"/>
</dbReference>
<keyword evidence="2" id="KW-0808">Transferase</keyword>
<evidence type="ECO:0000313" key="2">
    <source>
        <dbReference type="EMBL" id="RMI33852.1"/>
    </source>
</evidence>
<keyword evidence="2" id="KW-0489">Methyltransferase</keyword>
<evidence type="ECO:0000313" key="3">
    <source>
        <dbReference type="Proteomes" id="UP000282674"/>
    </source>
</evidence>
<dbReference type="Gene3D" id="3.40.50.150">
    <property type="entry name" value="Vaccinia Virus protein VP39"/>
    <property type="match status" value="1"/>
</dbReference>
<name>A0A3M2L838_9ACTN</name>
<dbReference type="GO" id="GO:0008168">
    <property type="term" value="F:methyltransferase activity"/>
    <property type="evidence" value="ECO:0007669"/>
    <property type="project" value="UniProtKB-KW"/>
</dbReference>
<evidence type="ECO:0000259" key="1">
    <source>
        <dbReference type="Pfam" id="PF13649"/>
    </source>
</evidence>
<dbReference type="EMBL" id="RFFG01000175">
    <property type="protein sequence ID" value="RMI33852.1"/>
    <property type="molecule type" value="Genomic_DNA"/>
</dbReference>
<dbReference type="GO" id="GO:0032259">
    <property type="term" value="P:methylation"/>
    <property type="evidence" value="ECO:0007669"/>
    <property type="project" value="UniProtKB-KW"/>
</dbReference>
<dbReference type="AlphaFoldDB" id="A0A3M2L838"/>
<dbReference type="InterPro" id="IPR041698">
    <property type="entry name" value="Methyltransf_25"/>
</dbReference>
<protein>
    <submittedName>
        <fullName evidence="2">Methyltransferase domain-containing protein</fullName>
    </submittedName>
</protein>
<dbReference type="RefSeq" id="WP_122199876.1">
    <property type="nucleotide sequence ID" value="NZ_JBHSKC010000028.1"/>
</dbReference>
<dbReference type="OrthoDB" id="9777638at2"/>
<dbReference type="Pfam" id="PF13649">
    <property type="entry name" value="Methyltransf_25"/>
    <property type="match status" value="1"/>
</dbReference>
<dbReference type="PANTHER" id="PTHR43591:SF24">
    <property type="entry name" value="2-METHOXY-6-POLYPRENYL-1,4-BENZOQUINOL METHYLASE, MITOCHONDRIAL"/>
    <property type="match status" value="1"/>
</dbReference>
<accession>A0A3M2L838</accession>
<dbReference type="Proteomes" id="UP000282674">
    <property type="component" value="Unassembled WGS sequence"/>
</dbReference>
<gene>
    <name evidence="2" type="ORF">EBO15_41210</name>
</gene>
<keyword evidence="3" id="KW-1185">Reference proteome</keyword>
<proteinExistence type="predicted"/>
<sequence>MTTADQRTAARTERDRQREEWALCSAAWRRHRRAFTDPGRAITEGMLRLAAPRPGERALDLASGVGNPALALAARVAPGGHVLGLDLSPEMVAEATAVAAEEGALNVEFRTVPDEGTLGVPDGSRDLATCRAGLQYMPDRPAAVRAVHAALRPGGRFVAMTLGAAERCVPFRLTNGIVSRHVPLPAVEPETGPGPVSLSSLDELTALLAEAGFTGIRTEVFEAPIFEAPDPASAWDLFTETAGPFLKLFAALPPETRKAMDEDAARVFAEAFPAGPVRPTGEILLACGTKPL</sequence>
<organism evidence="2 3">
    <name type="scientific">Actinomadura harenae</name>
    <dbReference type="NCBI Taxonomy" id="2483351"/>
    <lineage>
        <taxon>Bacteria</taxon>
        <taxon>Bacillati</taxon>
        <taxon>Actinomycetota</taxon>
        <taxon>Actinomycetes</taxon>
        <taxon>Streptosporangiales</taxon>
        <taxon>Thermomonosporaceae</taxon>
        <taxon>Actinomadura</taxon>
    </lineage>
</organism>